<feature type="compositionally biased region" description="Low complexity" evidence="11">
    <location>
        <begin position="270"/>
        <end position="294"/>
    </location>
</feature>
<keyword evidence="4 12" id="KW-0812">Transmembrane</keyword>
<evidence type="ECO:0000256" key="9">
    <source>
        <dbReference type="ARBA" id="ARBA00023136"/>
    </source>
</evidence>
<feature type="transmembrane region" description="Helical" evidence="12">
    <location>
        <begin position="179"/>
        <end position="200"/>
    </location>
</feature>
<evidence type="ECO:0000256" key="5">
    <source>
        <dbReference type="ARBA" id="ARBA00022826"/>
    </source>
</evidence>
<sequence length="387" mass="41750">MAAGCTAPSIFVIAGCVLVSVVAIFTLEFCLRLYACVEEEGHEGPLLGRLRQARSPGMLVDLLAVLPFFAQAFLNYVLDLRFLRIFRLLRLLKLTCYTDATRTLAKVIGREWPVMAAAAFIMVLLVVLTASLGYVFEHDAQPDKFENIPQSIYWAVITLASVGYGDITPVTPAGRAVTIVLALIGIGIFAIPAALLSSAFSDQLHKERDALRQELFEMLGDGVLSEEEAEILNREVKRLHLSAEDVEVLMQEARRPGRWPPTCPSCRCTSSLPSQRMRSSISSRSCATSASSASWPTTRGSPRWHGPMAGSPRPNGGPGRASAARPPTTAARPRSRPDHRLLAPSMPSSLRVAPSTTAAMAATPQTPNRCGRLSSFSGPSRPAAGPD</sequence>
<feature type="transmembrane region" description="Helical" evidence="12">
    <location>
        <begin position="55"/>
        <end position="78"/>
    </location>
</feature>
<dbReference type="EMBL" id="QQAV01000006">
    <property type="protein sequence ID" value="RDI23355.1"/>
    <property type="molecule type" value="Genomic_DNA"/>
</dbReference>
<dbReference type="AlphaFoldDB" id="A0A370FD37"/>
<evidence type="ECO:0000256" key="2">
    <source>
        <dbReference type="ARBA" id="ARBA00022448"/>
    </source>
</evidence>
<dbReference type="PANTHER" id="PTHR11537">
    <property type="entry name" value="VOLTAGE-GATED POTASSIUM CHANNEL"/>
    <property type="match status" value="1"/>
</dbReference>
<evidence type="ECO:0000313" key="14">
    <source>
        <dbReference type="EMBL" id="RDI23355.1"/>
    </source>
</evidence>
<dbReference type="GO" id="GO:0005249">
    <property type="term" value="F:voltage-gated potassium channel activity"/>
    <property type="evidence" value="ECO:0007669"/>
    <property type="project" value="InterPro"/>
</dbReference>
<dbReference type="GO" id="GO:0008076">
    <property type="term" value="C:voltage-gated potassium channel complex"/>
    <property type="evidence" value="ECO:0007669"/>
    <property type="project" value="InterPro"/>
</dbReference>
<keyword evidence="2" id="KW-0813">Transport</keyword>
<keyword evidence="8" id="KW-0406">Ion transport</keyword>
<feature type="region of interest" description="Disordered" evidence="11">
    <location>
        <begin position="254"/>
        <end position="387"/>
    </location>
</feature>
<evidence type="ECO:0000256" key="10">
    <source>
        <dbReference type="ARBA" id="ARBA00023303"/>
    </source>
</evidence>
<organism evidence="14 15">
    <name type="scientific">Pseudacidovorax intermedius</name>
    <dbReference type="NCBI Taxonomy" id="433924"/>
    <lineage>
        <taxon>Bacteria</taxon>
        <taxon>Pseudomonadati</taxon>
        <taxon>Pseudomonadota</taxon>
        <taxon>Betaproteobacteria</taxon>
        <taxon>Burkholderiales</taxon>
        <taxon>Comamonadaceae</taxon>
        <taxon>Pseudacidovorax</taxon>
    </lineage>
</organism>
<evidence type="ECO:0000259" key="13">
    <source>
        <dbReference type="Pfam" id="PF00520"/>
    </source>
</evidence>
<dbReference type="InterPro" id="IPR005821">
    <property type="entry name" value="Ion_trans_dom"/>
</dbReference>
<keyword evidence="9 12" id="KW-0472">Membrane</keyword>
<dbReference type="GO" id="GO:0001508">
    <property type="term" value="P:action potential"/>
    <property type="evidence" value="ECO:0007669"/>
    <property type="project" value="TreeGrafter"/>
</dbReference>
<evidence type="ECO:0000256" key="8">
    <source>
        <dbReference type="ARBA" id="ARBA00023065"/>
    </source>
</evidence>
<evidence type="ECO:0000256" key="1">
    <source>
        <dbReference type="ARBA" id="ARBA00004141"/>
    </source>
</evidence>
<keyword evidence="7 12" id="KW-1133">Transmembrane helix</keyword>
<comment type="subcellular location">
    <subcellularLocation>
        <location evidence="1">Membrane</location>
        <topology evidence="1">Multi-pass membrane protein</topology>
    </subcellularLocation>
</comment>
<evidence type="ECO:0000256" key="7">
    <source>
        <dbReference type="ARBA" id="ARBA00022989"/>
    </source>
</evidence>
<feature type="domain" description="Ion transport" evidence="13">
    <location>
        <begin position="18"/>
        <end position="205"/>
    </location>
</feature>
<accession>A0A370FD37</accession>
<dbReference type="SUPFAM" id="SSF81324">
    <property type="entry name" value="Voltage-gated potassium channels"/>
    <property type="match status" value="1"/>
</dbReference>
<evidence type="ECO:0000256" key="12">
    <source>
        <dbReference type="SAM" id="Phobius"/>
    </source>
</evidence>
<keyword evidence="15" id="KW-1185">Reference proteome</keyword>
<feature type="compositionally biased region" description="Low complexity" evidence="11">
    <location>
        <begin position="353"/>
        <end position="367"/>
    </location>
</feature>
<feature type="transmembrane region" description="Helical" evidence="12">
    <location>
        <begin position="112"/>
        <end position="136"/>
    </location>
</feature>
<evidence type="ECO:0000256" key="3">
    <source>
        <dbReference type="ARBA" id="ARBA00022538"/>
    </source>
</evidence>
<dbReference type="Gene3D" id="1.10.287.70">
    <property type="match status" value="1"/>
</dbReference>
<feature type="transmembrane region" description="Helical" evidence="12">
    <location>
        <begin position="12"/>
        <end position="35"/>
    </location>
</feature>
<keyword evidence="5" id="KW-0631">Potassium channel</keyword>
<protein>
    <submittedName>
        <fullName evidence="14">Ion transport protein</fullName>
    </submittedName>
</protein>
<keyword evidence="6" id="KW-0630">Potassium</keyword>
<feature type="transmembrane region" description="Helical" evidence="12">
    <location>
        <begin position="148"/>
        <end position="167"/>
    </location>
</feature>
<proteinExistence type="predicted"/>
<keyword evidence="10" id="KW-0407">Ion channel</keyword>
<dbReference type="InterPro" id="IPR028325">
    <property type="entry name" value="VG_K_chnl"/>
</dbReference>
<dbReference type="Pfam" id="PF00520">
    <property type="entry name" value="Ion_trans"/>
    <property type="match status" value="1"/>
</dbReference>
<evidence type="ECO:0000256" key="4">
    <source>
        <dbReference type="ARBA" id="ARBA00022692"/>
    </source>
</evidence>
<feature type="compositionally biased region" description="Low complexity" evidence="11">
    <location>
        <begin position="309"/>
        <end position="332"/>
    </location>
</feature>
<evidence type="ECO:0000313" key="15">
    <source>
        <dbReference type="Proteomes" id="UP000255265"/>
    </source>
</evidence>
<dbReference type="PRINTS" id="PR00169">
    <property type="entry name" value="KCHANNEL"/>
</dbReference>
<comment type="caution">
    <text evidence="14">The sequence shown here is derived from an EMBL/GenBank/DDBJ whole genome shotgun (WGS) entry which is preliminary data.</text>
</comment>
<dbReference type="Proteomes" id="UP000255265">
    <property type="component" value="Unassembled WGS sequence"/>
</dbReference>
<name>A0A370FD37_9BURK</name>
<evidence type="ECO:0000256" key="6">
    <source>
        <dbReference type="ARBA" id="ARBA00022958"/>
    </source>
</evidence>
<keyword evidence="3" id="KW-0633">Potassium transport</keyword>
<reference evidence="14 15" key="1">
    <citation type="submission" date="2018-07" db="EMBL/GenBank/DDBJ databases">
        <title>Genomic Encyclopedia of Type Strains, Phase IV (KMG-IV): sequencing the most valuable type-strain genomes for metagenomic binning, comparative biology and taxonomic classification.</title>
        <authorList>
            <person name="Goeker M."/>
        </authorList>
    </citation>
    <scope>NUCLEOTIDE SEQUENCE [LARGE SCALE GENOMIC DNA]</scope>
    <source>
        <strain evidence="14 15">DSM 21352</strain>
    </source>
</reference>
<dbReference type="PANTHER" id="PTHR11537:SF254">
    <property type="entry name" value="POTASSIUM VOLTAGE-GATED CHANNEL PROTEIN SHAB"/>
    <property type="match status" value="1"/>
</dbReference>
<evidence type="ECO:0000256" key="11">
    <source>
        <dbReference type="SAM" id="MobiDB-lite"/>
    </source>
</evidence>
<gene>
    <name evidence="14" type="ORF">DFR41_10659</name>
</gene>